<keyword evidence="3" id="KW-1185">Reference proteome</keyword>
<dbReference type="Proteomes" id="UP001487740">
    <property type="component" value="Unassembled WGS sequence"/>
</dbReference>
<accession>A0AAW0U1K8</accession>
<sequence length="79" mass="8770">MKKTREEIWVWCREEQRVCRAGAWPGEARPLTSDQPPAQPPPRGEPQVEHATLRLPSSPARPSASLILREAGHGAPRLA</sequence>
<evidence type="ECO:0000256" key="1">
    <source>
        <dbReference type="SAM" id="MobiDB-lite"/>
    </source>
</evidence>
<evidence type="ECO:0000313" key="3">
    <source>
        <dbReference type="Proteomes" id="UP001487740"/>
    </source>
</evidence>
<dbReference type="AlphaFoldDB" id="A0AAW0U1K8"/>
<reference evidence="2 3" key="1">
    <citation type="submission" date="2023-03" db="EMBL/GenBank/DDBJ databases">
        <title>High-quality genome of Scylla paramamosain provides insights in environmental adaptation.</title>
        <authorList>
            <person name="Zhang L."/>
        </authorList>
    </citation>
    <scope>NUCLEOTIDE SEQUENCE [LARGE SCALE GENOMIC DNA]</scope>
    <source>
        <strain evidence="2">LZ_2023a</strain>
        <tissue evidence="2">Muscle</tissue>
    </source>
</reference>
<comment type="caution">
    <text evidence="2">The sequence shown here is derived from an EMBL/GenBank/DDBJ whole genome shotgun (WGS) entry which is preliminary data.</text>
</comment>
<organism evidence="2 3">
    <name type="scientific">Scylla paramamosain</name>
    <name type="common">Mud crab</name>
    <dbReference type="NCBI Taxonomy" id="85552"/>
    <lineage>
        <taxon>Eukaryota</taxon>
        <taxon>Metazoa</taxon>
        <taxon>Ecdysozoa</taxon>
        <taxon>Arthropoda</taxon>
        <taxon>Crustacea</taxon>
        <taxon>Multicrustacea</taxon>
        <taxon>Malacostraca</taxon>
        <taxon>Eumalacostraca</taxon>
        <taxon>Eucarida</taxon>
        <taxon>Decapoda</taxon>
        <taxon>Pleocyemata</taxon>
        <taxon>Brachyura</taxon>
        <taxon>Eubrachyura</taxon>
        <taxon>Portunoidea</taxon>
        <taxon>Portunidae</taxon>
        <taxon>Portuninae</taxon>
        <taxon>Scylla</taxon>
    </lineage>
</organism>
<proteinExistence type="predicted"/>
<gene>
    <name evidence="2" type="ORF">O3P69_006929</name>
</gene>
<feature type="compositionally biased region" description="Low complexity" evidence="1">
    <location>
        <begin position="53"/>
        <end position="66"/>
    </location>
</feature>
<feature type="region of interest" description="Disordered" evidence="1">
    <location>
        <begin position="25"/>
        <end position="79"/>
    </location>
</feature>
<name>A0AAW0U1K8_SCYPA</name>
<dbReference type="EMBL" id="JARAKH010000020">
    <property type="protein sequence ID" value="KAK8393929.1"/>
    <property type="molecule type" value="Genomic_DNA"/>
</dbReference>
<evidence type="ECO:0000313" key="2">
    <source>
        <dbReference type="EMBL" id="KAK8393929.1"/>
    </source>
</evidence>
<protein>
    <submittedName>
        <fullName evidence="2">Uncharacterized protein</fullName>
    </submittedName>
</protein>